<dbReference type="OrthoDB" id="1675927at2"/>
<evidence type="ECO:0000313" key="2">
    <source>
        <dbReference type="Proteomes" id="UP000243333"/>
    </source>
</evidence>
<proteinExistence type="predicted"/>
<reference evidence="2" key="1">
    <citation type="submission" date="2016-10" db="EMBL/GenBank/DDBJ databases">
        <authorList>
            <person name="Varghese N."/>
            <person name="Submissions S."/>
        </authorList>
    </citation>
    <scope>NUCLEOTIDE SEQUENCE [LARGE SCALE GENOMIC DNA]</scope>
    <source>
        <strain evidence="2">DSM 23256</strain>
    </source>
</reference>
<dbReference type="RefSeq" id="WP_093687590.1">
    <property type="nucleotide sequence ID" value="NZ_FNBU01000002.1"/>
</dbReference>
<protein>
    <recommendedName>
        <fullName evidence="3">PilX N-terminal</fullName>
    </recommendedName>
</protein>
<keyword evidence="2" id="KW-1185">Reference proteome</keyword>
<name>A0A1G7I839_9FIRM</name>
<dbReference type="STRING" id="1123285.SAMN05660235_00395"/>
<evidence type="ECO:0008006" key="3">
    <source>
        <dbReference type="Google" id="ProtNLM"/>
    </source>
</evidence>
<dbReference type="AlphaFoldDB" id="A0A1G7I839"/>
<accession>A0A1G7I839</accession>
<sequence length="366" mass="38207">MRTQLRRYLKGQKGSAAILAMLAMLILAVLGAAYAVLGMTETSTAANFRDGIAAQYLAEAGAKRALIELYNNSAWDPGAGGLTEEQGNGSFTVIVSPGETSGQKKIVSTGQVNRARRQVVLDVSLPSLPGNGSVYDYSAFAGSNMVVHNKARVIGAAHSNGSMELKNGSYISGKVEVHGVFTNHGATLGTPPVITNAPVIPFPAFDATDYKQGAQVLTGGQTLSAGNYRGKYYYLGLKLTIDSGRGSIQGDATIFATGDIEIKNGTVIGGDSSAFLIIALGNIVVNNGSILKNVVLISAGGSINLHADVDLDGSAIAKKEIIVHGGGSKPTTVTYNKTLMGHFNLPVTGAEQPFRVNSYKPFQVQK</sequence>
<gene>
    <name evidence="1" type="ORF">SAMN05660235_00395</name>
</gene>
<dbReference type="Proteomes" id="UP000243333">
    <property type="component" value="Unassembled WGS sequence"/>
</dbReference>
<organism evidence="1 2">
    <name type="scientific">Sporolituus thermophilus DSM 23256</name>
    <dbReference type="NCBI Taxonomy" id="1123285"/>
    <lineage>
        <taxon>Bacteria</taxon>
        <taxon>Bacillati</taxon>
        <taxon>Bacillota</taxon>
        <taxon>Negativicutes</taxon>
        <taxon>Selenomonadales</taxon>
        <taxon>Sporomusaceae</taxon>
        <taxon>Sporolituus</taxon>
    </lineage>
</organism>
<evidence type="ECO:0000313" key="1">
    <source>
        <dbReference type="EMBL" id="SDF08927.1"/>
    </source>
</evidence>
<dbReference type="EMBL" id="FNBU01000002">
    <property type="protein sequence ID" value="SDF08927.1"/>
    <property type="molecule type" value="Genomic_DNA"/>
</dbReference>